<reference evidence="8" key="4">
    <citation type="submission" date="2021-06" db="EMBL/GenBank/DDBJ databases">
        <authorList>
            <consortium name="NCBI Pathogen Detection Project"/>
        </authorList>
    </citation>
    <scope>NUCLEOTIDE SEQUENCE</scope>
    <source>
        <strain evidence="8">HN1000</strain>
    </source>
</reference>
<evidence type="ECO:0000313" key="8">
    <source>
        <dbReference type="EMBL" id="HBH1540821.1"/>
    </source>
</evidence>
<dbReference type="Pfam" id="PF12833">
    <property type="entry name" value="HTH_18"/>
    <property type="match status" value="1"/>
</dbReference>
<evidence type="ECO:0000313" key="10">
    <source>
        <dbReference type="Proteomes" id="UP000189137"/>
    </source>
</evidence>
<dbReference type="Proteomes" id="UP000189137">
    <property type="component" value="Unassembled WGS sequence"/>
</dbReference>
<feature type="domain" description="HTH araC/xylS-type" evidence="4">
    <location>
        <begin position="8"/>
        <end position="106"/>
    </location>
</feature>
<keyword evidence="2" id="KW-0238">DNA-binding</keyword>
<evidence type="ECO:0000313" key="6">
    <source>
        <dbReference type="EMBL" id="CDS83380.1"/>
    </source>
</evidence>
<dbReference type="RefSeq" id="WP_003435959.1">
    <property type="nucleotide sequence ID" value="NZ_AP031492.1"/>
</dbReference>
<dbReference type="PRINTS" id="PR00032">
    <property type="entry name" value="HTHARAC"/>
</dbReference>
<dbReference type="EMBL" id="LK932347">
    <property type="protein sequence ID" value="CDS83380.1"/>
    <property type="molecule type" value="Genomic_DNA"/>
</dbReference>
<proteinExistence type="predicted"/>
<dbReference type="Gene3D" id="1.10.10.60">
    <property type="entry name" value="Homeodomain-like"/>
    <property type="match status" value="2"/>
</dbReference>
<dbReference type="Pfam" id="PF14526">
    <property type="entry name" value="Cass2"/>
    <property type="match status" value="1"/>
</dbReference>
<name>A0A031WBL6_CLODI</name>
<dbReference type="PROSITE" id="PS01124">
    <property type="entry name" value="HTH_ARAC_FAMILY_2"/>
    <property type="match status" value="1"/>
</dbReference>
<evidence type="ECO:0000313" key="7">
    <source>
        <dbReference type="EMBL" id="CDS99342.1"/>
    </source>
</evidence>
<dbReference type="EMBL" id="DAEPXK010000002">
    <property type="protein sequence ID" value="HBH1540821.1"/>
    <property type="molecule type" value="Genomic_DNA"/>
</dbReference>
<dbReference type="InterPro" id="IPR050959">
    <property type="entry name" value="MarA-like"/>
</dbReference>
<dbReference type="SMART" id="SM00342">
    <property type="entry name" value="HTH_ARAC"/>
    <property type="match status" value="1"/>
</dbReference>
<dbReference type="SUPFAM" id="SSF46689">
    <property type="entry name" value="Homeodomain-like"/>
    <property type="match status" value="2"/>
</dbReference>
<evidence type="ECO:0000256" key="1">
    <source>
        <dbReference type="ARBA" id="ARBA00023015"/>
    </source>
</evidence>
<dbReference type="Proteomes" id="UP000878956">
    <property type="component" value="Unassembled WGS sequence"/>
</dbReference>
<dbReference type="AlphaFoldDB" id="A0A031WBL6"/>
<evidence type="ECO:0000259" key="4">
    <source>
        <dbReference type="PROSITE" id="PS01124"/>
    </source>
</evidence>
<gene>
    <name evidence="9" type="primary">tetD_4</name>
    <name evidence="7" type="ORF">BN1095_210189</name>
    <name evidence="5" type="ORF">BN1096_160181</name>
    <name evidence="6" type="ORF">BN1097_140183</name>
    <name evidence="8" type="ORF">KRM00_000274</name>
    <name evidence="9" type="ORF">SAMEA3375112_03479</name>
</gene>
<dbReference type="InterPro" id="IPR020449">
    <property type="entry name" value="Tscrpt_reg_AraC-type_HTH"/>
</dbReference>
<dbReference type="PATRIC" id="fig|1496.1373.peg.3147"/>
<dbReference type="SUPFAM" id="SSF55136">
    <property type="entry name" value="Probable bacterial effector-binding domain"/>
    <property type="match status" value="1"/>
</dbReference>
<dbReference type="InterPro" id="IPR009057">
    <property type="entry name" value="Homeodomain-like_sf"/>
</dbReference>
<dbReference type="InterPro" id="IPR018060">
    <property type="entry name" value="HTH_AraC"/>
</dbReference>
<dbReference type="InterPro" id="IPR011256">
    <property type="entry name" value="Reg_factor_effector_dom_sf"/>
</dbReference>
<dbReference type="PROSITE" id="PS00041">
    <property type="entry name" value="HTH_ARAC_FAMILY_1"/>
    <property type="match status" value="1"/>
</dbReference>
<accession>A0A031WBL6</accession>
<dbReference type="InterPro" id="IPR029441">
    <property type="entry name" value="Cass2"/>
</dbReference>
<protein>
    <submittedName>
        <fullName evidence="8">AraC family transcriptional regulator</fullName>
    </submittedName>
    <submittedName>
        <fullName evidence="9">Right oriC-binding transcriptional activator</fullName>
    </submittedName>
    <submittedName>
        <fullName evidence="5">Transcriptional regulator, AraC family</fullName>
    </submittedName>
</protein>
<dbReference type="InterPro" id="IPR018062">
    <property type="entry name" value="HTH_AraC-typ_CS"/>
</dbReference>
<keyword evidence="3" id="KW-0804">Transcription</keyword>
<dbReference type="PANTHER" id="PTHR47504">
    <property type="entry name" value="RIGHT ORIGIN-BINDING PROTEIN"/>
    <property type="match status" value="1"/>
</dbReference>
<dbReference type="EMBL" id="LK932861">
    <property type="protein sequence ID" value="CDS99342.1"/>
    <property type="molecule type" value="Genomic_DNA"/>
</dbReference>
<dbReference type="GO" id="GO:0003700">
    <property type="term" value="F:DNA-binding transcription factor activity"/>
    <property type="evidence" value="ECO:0007669"/>
    <property type="project" value="InterPro"/>
</dbReference>
<dbReference type="GO" id="GO:0043565">
    <property type="term" value="F:sequence-specific DNA binding"/>
    <property type="evidence" value="ECO:0007669"/>
    <property type="project" value="InterPro"/>
</dbReference>
<organism evidence="5">
    <name type="scientific">Clostridioides difficile</name>
    <name type="common">Peptoclostridium difficile</name>
    <dbReference type="NCBI Taxonomy" id="1496"/>
    <lineage>
        <taxon>Bacteria</taxon>
        <taxon>Bacillati</taxon>
        <taxon>Bacillota</taxon>
        <taxon>Clostridia</taxon>
        <taxon>Peptostreptococcales</taxon>
        <taxon>Peptostreptococcaceae</taxon>
        <taxon>Clostridioides</taxon>
    </lineage>
</organism>
<dbReference type="EMBL" id="FUPS01000015">
    <property type="protein sequence ID" value="SJT04218.1"/>
    <property type="molecule type" value="Genomic_DNA"/>
</dbReference>
<sequence>MHAWESIQITLDLIEANLSEEISINELANKANLSPFYYQRLFKRLVNKTVMEYIKLRRLARASEYLAEHKNRILDVALNFGFASHETFTRSFKKAYGLTPEKYRANPVKLNHFIKPELILNYAMVDEGVPLIADDIVIEVNRKTLSNPRTFVGIEIEVPICQLVGGETTGIAIVEELWMKLGSQRHNIPNQIPGGNEFAALYMGNAKEGNCMYMAGVEVESGTSVEGYSTFELPAKEYLVCGFEAENFNELVNSAVFKADKFMERWMKKHNLTTTDFAIEMYYPTTPEAAYLEHWIVPVPIEQ</sequence>
<evidence type="ECO:0000313" key="9">
    <source>
        <dbReference type="EMBL" id="SJT04218.1"/>
    </source>
</evidence>
<dbReference type="GeneID" id="66352832"/>
<reference evidence="9 10" key="2">
    <citation type="submission" date="2017-02" db="EMBL/GenBank/DDBJ databases">
        <authorList>
            <consortium name="Pathogen Informatics"/>
        </authorList>
    </citation>
    <scope>NUCLEOTIDE SEQUENCE [LARGE SCALE GENOMIC DNA]</scope>
    <source>
        <strain evidence="9 10">VRECD0157</strain>
    </source>
</reference>
<keyword evidence="1" id="KW-0805">Transcription regulation</keyword>
<dbReference type="PANTHER" id="PTHR47504:SF5">
    <property type="entry name" value="RIGHT ORIGIN-BINDING PROTEIN"/>
    <property type="match status" value="1"/>
</dbReference>
<evidence type="ECO:0000256" key="3">
    <source>
        <dbReference type="ARBA" id="ARBA00023163"/>
    </source>
</evidence>
<dbReference type="EMBL" id="LK932465">
    <property type="protein sequence ID" value="CDS83275.1"/>
    <property type="molecule type" value="Genomic_DNA"/>
</dbReference>
<reference evidence="5" key="1">
    <citation type="submission" date="2014-07" db="EMBL/GenBank/DDBJ databases">
        <authorList>
            <person name="Monot Marc"/>
        </authorList>
    </citation>
    <scope>NUCLEOTIDE SEQUENCE</scope>
    <source>
        <strain evidence="7">7032989</strain>
        <strain evidence="6">7032994</strain>
    </source>
</reference>
<evidence type="ECO:0000256" key="2">
    <source>
        <dbReference type="ARBA" id="ARBA00023125"/>
    </source>
</evidence>
<dbReference type="Gene3D" id="3.20.80.10">
    <property type="entry name" value="Regulatory factor, effector binding domain"/>
    <property type="match status" value="1"/>
</dbReference>
<reference evidence="8" key="3">
    <citation type="journal article" date="2018" name="Genome Biol.">
        <title>SKESA: strategic k-mer extension for scrupulous assemblies.</title>
        <authorList>
            <person name="Souvorov A."/>
            <person name="Agarwala R."/>
            <person name="Lipman D.J."/>
        </authorList>
    </citation>
    <scope>NUCLEOTIDE SEQUENCE</scope>
    <source>
        <strain evidence="8">HN1000</strain>
    </source>
</reference>
<evidence type="ECO:0000313" key="5">
    <source>
        <dbReference type="EMBL" id="CDS83275.1"/>
    </source>
</evidence>